<evidence type="ECO:0000313" key="2">
    <source>
        <dbReference type="Proteomes" id="UP001459277"/>
    </source>
</evidence>
<name>A0AAW2BJX0_9ROSI</name>
<organism evidence="1 2">
    <name type="scientific">Lithocarpus litseifolius</name>
    <dbReference type="NCBI Taxonomy" id="425828"/>
    <lineage>
        <taxon>Eukaryota</taxon>
        <taxon>Viridiplantae</taxon>
        <taxon>Streptophyta</taxon>
        <taxon>Embryophyta</taxon>
        <taxon>Tracheophyta</taxon>
        <taxon>Spermatophyta</taxon>
        <taxon>Magnoliopsida</taxon>
        <taxon>eudicotyledons</taxon>
        <taxon>Gunneridae</taxon>
        <taxon>Pentapetalae</taxon>
        <taxon>rosids</taxon>
        <taxon>fabids</taxon>
        <taxon>Fagales</taxon>
        <taxon>Fagaceae</taxon>
        <taxon>Lithocarpus</taxon>
    </lineage>
</organism>
<proteinExistence type="predicted"/>
<dbReference type="EMBL" id="JAZDWU010000011">
    <property type="protein sequence ID" value="KAK9985432.1"/>
    <property type="molecule type" value="Genomic_DNA"/>
</dbReference>
<accession>A0AAW2BJX0</accession>
<dbReference type="Proteomes" id="UP001459277">
    <property type="component" value="Unassembled WGS sequence"/>
</dbReference>
<evidence type="ECO:0000313" key="1">
    <source>
        <dbReference type="EMBL" id="KAK9985432.1"/>
    </source>
</evidence>
<dbReference type="AlphaFoldDB" id="A0AAW2BJX0"/>
<reference evidence="1 2" key="1">
    <citation type="submission" date="2024-01" db="EMBL/GenBank/DDBJ databases">
        <title>A telomere-to-telomere, gap-free genome of sweet tea (Lithocarpus litseifolius).</title>
        <authorList>
            <person name="Zhou J."/>
        </authorList>
    </citation>
    <scope>NUCLEOTIDE SEQUENCE [LARGE SCALE GENOMIC DNA]</scope>
    <source>
        <strain evidence="1">Zhou-2022a</strain>
        <tissue evidence="1">Leaf</tissue>
    </source>
</reference>
<keyword evidence="2" id="KW-1185">Reference proteome</keyword>
<gene>
    <name evidence="1" type="ORF">SO802_030383</name>
</gene>
<sequence>MCSMGSLPDFSEVYGFIGSVFDPETEGHVQKLKEMDPIIFETPQFSLSSKLCALTAFDILLIFSKKEFTLLLCPVGLQ</sequence>
<protein>
    <submittedName>
        <fullName evidence="1">Uncharacterized protein</fullName>
    </submittedName>
</protein>
<comment type="caution">
    <text evidence="1">The sequence shown here is derived from an EMBL/GenBank/DDBJ whole genome shotgun (WGS) entry which is preliminary data.</text>
</comment>
<dbReference type="Pfam" id="PF24904">
    <property type="entry name" value="RVE6"/>
    <property type="match status" value="1"/>
</dbReference>